<reference evidence="7 8" key="1">
    <citation type="submission" date="2018-09" db="EMBL/GenBank/DDBJ databases">
        <title>Altererythrobacter spongiae sp. nov., isolated from a marine sponge.</title>
        <authorList>
            <person name="Zhuang L."/>
            <person name="Luo L."/>
        </authorList>
    </citation>
    <scope>NUCLEOTIDE SEQUENCE [LARGE SCALE GENOMIC DNA]</scope>
    <source>
        <strain evidence="7 8">HN-Y73</strain>
    </source>
</reference>
<accession>A0A420EJY8</accession>
<dbReference type="GO" id="GO:0016020">
    <property type="term" value="C:membrane"/>
    <property type="evidence" value="ECO:0007669"/>
    <property type="project" value="UniProtKB-SubCell"/>
</dbReference>
<feature type="transmembrane region" description="Helical" evidence="6">
    <location>
        <begin position="86"/>
        <end position="105"/>
    </location>
</feature>
<dbReference type="PANTHER" id="PTHR21716:SF62">
    <property type="entry name" value="TRANSPORT PROTEIN YDBI-RELATED"/>
    <property type="match status" value="1"/>
</dbReference>
<evidence type="ECO:0000256" key="5">
    <source>
        <dbReference type="ARBA" id="ARBA00023136"/>
    </source>
</evidence>
<feature type="transmembrane region" description="Helical" evidence="6">
    <location>
        <begin position="310"/>
        <end position="334"/>
    </location>
</feature>
<dbReference type="AlphaFoldDB" id="A0A420EJY8"/>
<feature type="transmembrane region" description="Helical" evidence="6">
    <location>
        <begin position="245"/>
        <end position="274"/>
    </location>
</feature>
<feature type="transmembrane region" description="Helical" evidence="6">
    <location>
        <begin position="34"/>
        <end position="50"/>
    </location>
</feature>
<keyword evidence="4 6" id="KW-1133">Transmembrane helix</keyword>
<evidence type="ECO:0000256" key="1">
    <source>
        <dbReference type="ARBA" id="ARBA00004141"/>
    </source>
</evidence>
<dbReference type="Proteomes" id="UP000284395">
    <property type="component" value="Unassembled WGS sequence"/>
</dbReference>
<dbReference type="EMBL" id="RAPF01000004">
    <property type="protein sequence ID" value="RKF20978.1"/>
    <property type="molecule type" value="Genomic_DNA"/>
</dbReference>
<evidence type="ECO:0000313" key="8">
    <source>
        <dbReference type="Proteomes" id="UP000284395"/>
    </source>
</evidence>
<name>A0A420EJY8_9SPHN</name>
<dbReference type="RefSeq" id="WP_120324476.1">
    <property type="nucleotide sequence ID" value="NZ_RAPF01000004.1"/>
</dbReference>
<gene>
    <name evidence="7" type="ORF">D6851_08470</name>
</gene>
<evidence type="ECO:0000313" key="7">
    <source>
        <dbReference type="EMBL" id="RKF20978.1"/>
    </source>
</evidence>
<comment type="subcellular location">
    <subcellularLocation>
        <location evidence="1">Membrane</location>
        <topology evidence="1">Multi-pass membrane protein</topology>
    </subcellularLocation>
</comment>
<evidence type="ECO:0000256" key="6">
    <source>
        <dbReference type="SAM" id="Phobius"/>
    </source>
</evidence>
<keyword evidence="8" id="KW-1185">Reference proteome</keyword>
<feature type="transmembrane region" description="Helical" evidence="6">
    <location>
        <begin position="56"/>
        <end position="74"/>
    </location>
</feature>
<keyword evidence="3 6" id="KW-0812">Transmembrane</keyword>
<feature type="transmembrane region" description="Helical" evidence="6">
    <location>
        <begin position="281"/>
        <end position="304"/>
    </location>
</feature>
<keyword evidence="5 6" id="KW-0472">Membrane</keyword>
<proteinExistence type="inferred from homology"/>
<evidence type="ECO:0000256" key="4">
    <source>
        <dbReference type="ARBA" id="ARBA00022989"/>
    </source>
</evidence>
<dbReference type="GO" id="GO:0055085">
    <property type="term" value="P:transmembrane transport"/>
    <property type="evidence" value="ECO:0007669"/>
    <property type="project" value="TreeGrafter"/>
</dbReference>
<protein>
    <submittedName>
        <fullName evidence="7">AI-2E family transporter</fullName>
    </submittedName>
</protein>
<feature type="transmembrane region" description="Helical" evidence="6">
    <location>
        <begin position="218"/>
        <end position="239"/>
    </location>
</feature>
<comment type="caution">
    <text evidence="7">The sequence shown here is derived from an EMBL/GenBank/DDBJ whole genome shotgun (WGS) entry which is preliminary data.</text>
</comment>
<organism evidence="7 8">
    <name type="scientific">Altericroceibacterium spongiae</name>
    <dbReference type="NCBI Taxonomy" id="2320269"/>
    <lineage>
        <taxon>Bacteria</taxon>
        <taxon>Pseudomonadati</taxon>
        <taxon>Pseudomonadota</taxon>
        <taxon>Alphaproteobacteria</taxon>
        <taxon>Sphingomonadales</taxon>
        <taxon>Erythrobacteraceae</taxon>
        <taxon>Altericroceibacterium</taxon>
    </lineage>
</organism>
<feature type="transmembrane region" description="Helical" evidence="6">
    <location>
        <begin position="159"/>
        <end position="182"/>
    </location>
</feature>
<comment type="similarity">
    <text evidence="2">Belongs to the autoinducer-2 exporter (AI-2E) (TC 2.A.86) family.</text>
</comment>
<dbReference type="PANTHER" id="PTHR21716">
    <property type="entry name" value="TRANSMEMBRANE PROTEIN"/>
    <property type="match status" value="1"/>
</dbReference>
<dbReference type="Pfam" id="PF01594">
    <property type="entry name" value="AI-2E_transport"/>
    <property type="match status" value="1"/>
</dbReference>
<sequence length="365" mass="39682">MARNEHDKDDLDRPIGVSPTYITNPVLRQEAGKALVWVLIVGLAILTVYISQSLLVIFGGMVFASIIDGGARLIGKFVPINRPTRILIVLLLAIAFLLWLGYFAGSQVAQQAAALPSIIEYQANRAVGWAQQNGFAIEARSIESIAGQLMNGVSTVTRALTGVVGGFTTLFLILIIGIYVAFEPRLYERGVAWILPAPRRTSFHLTIQRMAETMRRLMAGRLLGMVFEGIFTYIMLALYGVPMAVLLAILTGVLAFIPNIGAVVSGVLMVLVGFSGGTDMGLYTIFVYALVQTFDGYVVIPLIAKKTVDLAPALVLAMQLVMGILFGILGLFLADPLLAMIKVALERRSEIHRDWQEKMKAKDGA</sequence>
<evidence type="ECO:0000256" key="3">
    <source>
        <dbReference type="ARBA" id="ARBA00022692"/>
    </source>
</evidence>
<dbReference type="OrthoDB" id="5761230at2"/>
<evidence type="ECO:0000256" key="2">
    <source>
        <dbReference type="ARBA" id="ARBA00009773"/>
    </source>
</evidence>
<dbReference type="InterPro" id="IPR002549">
    <property type="entry name" value="AI-2E-like"/>
</dbReference>